<protein>
    <submittedName>
        <fullName evidence="2">HET-domain-containing protein</fullName>
    </submittedName>
</protein>
<comment type="caution">
    <text evidence="2">The sequence shown here is derived from an EMBL/GenBank/DDBJ whole genome shotgun (WGS) entry which is preliminary data.</text>
</comment>
<organism evidence="2 3">
    <name type="scientific">Lojkania enalia</name>
    <dbReference type="NCBI Taxonomy" id="147567"/>
    <lineage>
        <taxon>Eukaryota</taxon>
        <taxon>Fungi</taxon>
        <taxon>Dikarya</taxon>
        <taxon>Ascomycota</taxon>
        <taxon>Pezizomycotina</taxon>
        <taxon>Dothideomycetes</taxon>
        <taxon>Pleosporomycetidae</taxon>
        <taxon>Pleosporales</taxon>
        <taxon>Pleosporales incertae sedis</taxon>
        <taxon>Lojkania</taxon>
    </lineage>
</organism>
<dbReference type="PANTHER" id="PTHR24148:SF80">
    <property type="entry name" value="HETEROKARYON INCOMPATIBILITY DOMAIN-CONTAINING PROTEIN"/>
    <property type="match status" value="1"/>
</dbReference>
<keyword evidence="3" id="KW-1185">Reference proteome</keyword>
<reference evidence="3" key="1">
    <citation type="journal article" date="2020" name="Stud. Mycol.">
        <title>101 Dothideomycetes genomes: A test case for predicting lifestyles and emergence of pathogens.</title>
        <authorList>
            <person name="Haridas S."/>
            <person name="Albert R."/>
            <person name="Binder M."/>
            <person name="Bloem J."/>
            <person name="LaButti K."/>
            <person name="Salamov A."/>
            <person name="Andreopoulos B."/>
            <person name="Baker S."/>
            <person name="Barry K."/>
            <person name="Bills G."/>
            <person name="Bluhm B."/>
            <person name="Cannon C."/>
            <person name="Castanera R."/>
            <person name="Culley D."/>
            <person name="Daum C."/>
            <person name="Ezra D."/>
            <person name="Gonzalez J."/>
            <person name="Henrissat B."/>
            <person name="Kuo A."/>
            <person name="Liang C."/>
            <person name="Lipzen A."/>
            <person name="Lutzoni F."/>
            <person name="Magnuson J."/>
            <person name="Mondo S."/>
            <person name="Nolan M."/>
            <person name="Ohm R."/>
            <person name="Pangilinan J."/>
            <person name="Park H.-J."/>
            <person name="Ramirez L."/>
            <person name="Alfaro M."/>
            <person name="Sun H."/>
            <person name="Tritt A."/>
            <person name="Yoshinaga Y."/>
            <person name="Zwiers L.-H."/>
            <person name="Turgeon B."/>
            <person name="Goodwin S."/>
            <person name="Spatafora J."/>
            <person name="Crous P."/>
            <person name="Grigoriev I."/>
        </authorList>
    </citation>
    <scope>NUCLEOTIDE SEQUENCE [LARGE SCALE GENOMIC DNA]</scope>
    <source>
        <strain evidence="3">CBS 304.66</strain>
    </source>
</reference>
<name>A0A9P4NCC7_9PLEO</name>
<evidence type="ECO:0000313" key="3">
    <source>
        <dbReference type="Proteomes" id="UP000800093"/>
    </source>
</evidence>
<sequence>MSEIRLLYIENGTRDEPLVCSLRHHDLQDTSLRFEALSYRWGTEKSDSPLHCHGRGQRIQLSLDSALRRLRLQDRTRILWVDAICISQDDDTEKEHQIQLMRQIYKQASRVLIWI</sequence>
<dbReference type="AlphaFoldDB" id="A0A9P4NCC7"/>
<dbReference type="Pfam" id="PF06985">
    <property type="entry name" value="HET"/>
    <property type="match status" value="1"/>
</dbReference>
<gene>
    <name evidence="2" type="ORF">CC78DRAFT_450970</name>
</gene>
<dbReference type="InterPro" id="IPR052895">
    <property type="entry name" value="HetReg/Transcr_Mod"/>
</dbReference>
<dbReference type="PANTHER" id="PTHR24148">
    <property type="entry name" value="ANKYRIN REPEAT DOMAIN-CONTAINING PROTEIN 39 HOMOLOG-RELATED"/>
    <property type="match status" value="1"/>
</dbReference>
<dbReference type="OrthoDB" id="2157530at2759"/>
<accession>A0A9P4NCC7</accession>
<feature type="non-terminal residue" evidence="2">
    <location>
        <position position="115"/>
    </location>
</feature>
<evidence type="ECO:0000313" key="2">
    <source>
        <dbReference type="EMBL" id="KAF2270450.1"/>
    </source>
</evidence>
<dbReference type="Proteomes" id="UP000800093">
    <property type="component" value="Unassembled WGS sequence"/>
</dbReference>
<feature type="domain" description="Heterokaryon incompatibility" evidence="1">
    <location>
        <begin position="34"/>
        <end position="115"/>
    </location>
</feature>
<dbReference type="EMBL" id="ML986579">
    <property type="protein sequence ID" value="KAF2270450.1"/>
    <property type="molecule type" value="Genomic_DNA"/>
</dbReference>
<proteinExistence type="predicted"/>
<evidence type="ECO:0000259" key="1">
    <source>
        <dbReference type="Pfam" id="PF06985"/>
    </source>
</evidence>
<dbReference type="InterPro" id="IPR010730">
    <property type="entry name" value="HET"/>
</dbReference>